<feature type="transmembrane region" description="Helical" evidence="1">
    <location>
        <begin position="589"/>
        <end position="608"/>
    </location>
</feature>
<accession>A0ABR5TK28</accession>
<keyword evidence="1" id="KW-1133">Transmembrane helix</keyword>
<keyword evidence="3" id="KW-1185">Reference proteome</keyword>
<gene>
    <name evidence="2" type="ORF">AKJ55_00335</name>
</gene>
<feature type="transmembrane region" description="Helical" evidence="1">
    <location>
        <begin position="293"/>
        <end position="312"/>
    </location>
</feature>
<feature type="transmembrane region" description="Helical" evidence="1">
    <location>
        <begin position="105"/>
        <end position="125"/>
    </location>
</feature>
<evidence type="ECO:0000256" key="1">
    <source>
        <dbReference type="SAM" id="Phobius"/>
    </source>
</evidence>
<evidence type="ECO:0000313" key="3">
    <source>
        <dbReference type="Proteomes" id="UP000070633"/>
    </source>
</evidence>
<keyword evidence="1" id="KW-0472">Membrane</keyword>
<feature type="transmembrane region" description="Helical" evidence="1">
    <location>
        <begin position="72"/>
        <end position="93"/>
    </location>
</feature>
<reference evidence="2 3" key="1">
    <citation type="journal article" date="2016" name="Sci. Rep.">
        <title>Metabolic traits of an uncultured archaeal lineage -MSBL1- from brine pools of the Red Sea.</title>
        <authorList>
            <person name="Mwirichia R."/>
            <person name="Alam I."/>
            <person name="Rashid M."/>
            <person name="Vinu M."/>
            <person name="Ba-Alawi W."/>
            <person name="Anthony Kamau A."/>
            <person name="Kamanda Ngugi D."/>
            <person name="Goker M."/>
            <person name="Klenk H.P."/>
            <person name="Bajic V."/>
            <person name="Stingl U."/>
        </authorList>
    </citation>
    <scope>NUCLEOTIDE SEQUENCE [LARGE SCALE GENOMIC DNA]</scope>
    <source>
        <strain evidence="2">SCGC-AAA382M17</strain>
    </source>
</reference>
<evidence type="ECO:0000313" key="2">
    <source>
        <dbReference type="EMBL" id="KXB08880.1"/>
    </source>
</evidence>
<protein>
    <recommendedName>
        <fullName evidence="4">Type II secretion system protein GspF domain-containing protein</fullName>
    </recommendedName>
</protein>
<feature type="transmembrane region" description="Helical" evidence="1">
    <location>
        <begin position="380"/>
        <end position="398"/>
    </location>
</feature>
<feature type="transmembrane region" description="Helical" evidence="1">
    <location>
        <begin position="629"/>
        <end position="651"/>
    </location>
</feature>
<sequence>MRGSEELPAISREVREILEELDKQEESGSGLYERLCHWSGKLLGKITKDMAMTEEMRKKIAWADLKVTPTEWWAGFLLIIISPILATTIPWIILNIPEATLISYWYLPVLGLGLSGLLGVSYYYYPISAANIEKTEAQSKAIETIMLLSFALHHRSDLRGSAIFAGNASNGKLSEDLRQGLLELDQKRSYESVRQMFVVIAHNWRKVDEGVRRAIFDILRSTGQSDESIRRQDVSQAPQRVLESSEKQLDSKLNSVVMPTMTFMILGSIAIVGVIGLSPIYGMIGMNFIDINFFILTAVALIAGFFIFTLFIERRRPVTLPSPRLSEKDERIPTEGTFKIFGRELSMWIPIFLVFFVLASPGIIYISGSFHSHYMISGPNTFWFVWAGAASLAVYAYLRVGPRAEIKREVREATEDWTMALNTIGSRILDGRPMKQAMEETSEIMPETKVGAILQEATTTMERISVDPNYAFFKTGIAERIYNPLITSYLGIITKIKRGSEEAAGRASMMAAEFLDTLVEVERRFKGKVSDAIGNLWLMAVVLLPVVSALSVWVMDFTREMSLSVSSTAGKAGLANIPLLVSSMETAEIAILKLIMGFMVLALILIVTRHISIIRSGRDPVEFWKSVPLAVITGTALFTLAYLGFGLLNLVGT</sequence>
<feature type="transmembrane region" description="Helical" evidence="1">
    <location>
        <begin position="256"/>
        <end position="281"/>
    </location>
</feature>
<proteinExistence type="predicted"/>
<keyword evidence="1" id="KW-0812">Transmembrane</keyword>
<evidence type="ECO:0008006" key="4">
    <source>
        <dbReference type="Google" id="ProtNLM"/>
    </source>
</evidence>
<comment type="caution">
    <text evidence="2">The sequence shown here is derived from an EMBL/GenBank/DDBJ whole genome shotgun (WGS) entry which is preliminary data.</text>
</comment>
<dbReference type="Proteomes" id="UP000070633">
    <property type="component" value="Unassembled WGS sequence"/>
</dbReference>
<name>A0ABR5TK28_9EURY</name>
<organism evidence="2 3">
    <name type="scientific">candidate division MSBL1 archaeon SCGC-AAA382M17</name>
    <dbReference type="NCBI Taxonomy" id="1698284"/>
    <lineage>
        <taxon>Archaea</taxon>
        <taxon>Methanobacteriati</taxon>
        <taxon>Methanobacteriota</taxon>
        <taxon>candidate division MSBL1</taxon>
    </lineage>
</organism>
<feature type="transmembrane region" description="Helical" evidence="1">
    <location>
        <begin position="533"/>
        <end position="555"/>
    </location>
</feature>
<feature type="transmembrane region" description="Helical" evidence="1">
    <location>
        <begin position="347"/>
        <end position="368"/>
    </location>
</feature>
<dbReference type="EMBL" id="LHYI01000004">
    <property type="protein sequence ID" value="KXB08880.1"/>
    <property type="molecule type" value="Genomic_DNA"/>
</dbReference>